<dbReference type="AlphaFoldDB" id="A0A1J3GNF4"/>
<sequence>MRLLLGLLFLFALANYSSAAYCLCRDGVGEKELQTSIDYACGALADCNPIHDKGPCYQPNNVKSHCDWAVNSYFQKTGQISGSCNFSGTAITSPTPPSTVVTGCIYPSSPGNAGTTLTTGPPGTPFPGPPAFGPTGSFDPSGKKEASSLFISIALTLGFSVIAFL</sequence>
<evidence type="ECO:0000313" key="9">
    <source>
        <dbReference type="EMBL" id="JAU57697.1"/>
    </source>
</evidence>
<evidence type="ECO:0000256" key="5">
    <source>
        <dbReference type="SAM" id="SignalP"/>
    </source>
</evidence>
<dbReference type="Pfam" id="PF07983">
    <property type="entry name" value="X8"/>
    <property type="match status" value="1"/>
</dbReference>
<keyword evidence="3 5" id="KW-0732">Signal</keyword>
<feature type="signal peptide" evidence="5">
    <location>
        <begin position="1"/>
        <end position="19"/>
    </location>
</feature>
<dbReference type="InterPro" id="IPR012946">
    <property type="entry name" value="X8"/>
</dbReference>
<keyword evidence="2" id="KW-0325">Glycoprotein</keyword>
<feature type="chain" id="PRO_5009622345" evidence="5">
    <location>
        <begin position="20"/>
        <end position="165"/>
    </location>
</feature>
<feature type="domain" description="X8" evidence="6">
    <location>
        <begin position="20"/>
        <end position="106"/>
    </location>
</feature>
<evidence type="ECO:0000259" key="6">
    <source>
        <dbReference type="SMART" id="SM00768"/>
    </source>
</evidence>
<dbReference type="Gene3D" id="1.20.58.1040">
    <property type="match status" value="1"/>
</dbReference>
<evidence type="ECO:0000256" key="4">
    <source>
        <dbReference type="ARBA" id="ARBA00023288"/>
    </source>
</evidence>
<name>A0A1J3GNF4_NOCCA</name>
<dbReference type="EMBL" id="GEVI01016819">
    <property type="protein sequence ID" value="JAU15501.1"/>
    <property type="molecule type" value="Transcribed_RNA"/>
</dbReference>
<dbReference type="GO" id="GO:0098552">
    <property type="term" value="C:side of membrane"/>
    <property type="evidence" value="ECO:0007669"/>
    <property type="project" value="UniProtKB-KW"/>
</dbReference>
<dbReference type="GO" id="GO:0005886">
    <property type="term" value="C:plasma membrane"/>
    <property type="evidence" value="ECO:0007669"/>
    <property type="project" value="UniProtKB-SubCell"/>
</dbReference>
<dbReference type="EMBL" id="GEVK01014059">
    <property type="protein sequence ID" value="JAU38773.1"/>
    <property type="molecule type" value="Transcribed_RNA"/>
</dbReference>
<dbReference type="EMBL" id="GEVL01019644">
    <property type="protein sequence ID" value="JAU57697.1"/>
    <property type="molecule type" value="Transcribed_RNA"/>
</dbReference>
<keyword evidence="4" id="KW-0449">Lipoprotein</keyword>
<reference evidence="9" key="1">
    <citation type="submission" date="2016-07" db="EMBL/GenBank/DDBJ databases">
        <title>De novo transcriptome assembly of four accessions of the metal hyperaccumulator plant Noccaea caerulescens.</title>
        <authorList>
            <person name="Blande D."/>
            <person name="Halimaa P."/>
            <person name="Tervahauta A.I."/>
            <person name="Aarts M.G."/>
            <person name="Karenlampi S.O."/>
        </authorList>
    </citation>
    <scope>NUCLEOTIDE SEQUENCE</scope>
</reference>
<evidence type="ECO:0000256" key="2">
    <source>
        <dbReference type="ARBA" id="ARBA00022622"/>
    </source>
</evidence>
<evidence type="ECO:0000256" key="3">
    <source>
        <dbReference type="ARBA" id="ARBA00022729"/>
    </source>
</evidence>
<keyword evidence="2" id="KW-0472">Membrane</keyword>
<dbReference type="PANTHER" id="PTHR31044:SF74">
    <property type="entry name" value="PLASMODESMATA CALLOSE-BINDING PROTEIN 3-LIKE"/>
    <property type="match status" value="1"/>
</dbReference>
<comment type="subcellular location">
    <subcellularLocation>
        <location evidence="1">Cell membrane</location>
        <topology evidence="1">Lipid-anchor</topology>
        <topology evidence="1">GPI-anchor</topology>
    </subcellularLocation>
</comment>
<evidence type="ECO:0000256" key="1">
    <source>
        <dbReference type="ARBA" id="ARBA00004609"/>
    </source>
</evidence>
<dbReference type="InterPro" id="IPR044788">
    <property type="entry name" value="X8_dom_prot"/>
</dbReference>
<proteinExistence type="predicted"/>
<protein>
    <submittedName>
        <fullName evidence="9">Plasmodesmata callose-binding protein 3</fullName>
    </submittedName>
</protein>
<organism evidence="9">
    <name type="scientific">Noccaea caerulescens</name>
    <name type="common">Alpine penny-cress</name>
    <name type="synonym">Thlaspi caerulescens</name>
    <dbReference type="NCBI Taxonomy" id="107243"/>
    <lineage>
        <taxon>Eukaryota</taxon>
        <taxon>Viridiplantae</taxon>
        <taxon>Streptophyta</taxon>
        <taxon>Embryophyta</taxon>
        <taxon>Tracheophyta</taxon>
        <taxon>Spermatophyta</taxon>
        <taxon>Magnoliopsida</taxon>
        <taxon>eudicotyledons</taxon>
        <taxon>Gunneridae</taxon>
        <taxon>Pentapetalae</taxon>
        <taxon>rosids</taxon>
        <taxon>malvids</taxon>
        <taxon>Brassicales</taxon>
        <taxon>Brassicaceae</taxon>
        <taxon>Coluteocarpeae</taxon>
        <taxon>Noccaea</taxon>
    </lineage>
</organism>
<dbReference type="SMART" id="SM00768">
    <property type="entry name" value="X8"/>
    <property type="match status" value="1"/>
</dbReference>
<dbReference type="GO" id="GO:0009506">
    <property type="term" value="C:plasmodesma"/>
    <property type="evidence" value="ECO:0007669"/>
    <property type="project" value="UniProtKB-ARBA"/>
</dbReference>
<evidence type="ECO:0000313" key="7">
    <source>
        <dbReference type="EMBL" id="JAU15501.1"/>
    </source>
</evidence>
<evidence type="ECO:0000313" key="8">
    <source>
        <dbReference type="EMBL" id="JAU38773.1"/>
    </source>
</evidence>
<gene>
    <name evidence="7" type="ORF">GA_TR8047_c0_g1_i1_g.26098</name>
    <name evidence="8" type="ORF">LC_TR2712_c0_g1_i1_g.11049</name>
    <name evidence="9" type="ORF">LE_TR3404_c0_g1_i1_g.11134</name>
</gene>
<accession>A0A1J3GNF4</accession>
<dbReference type="PANTHER" id="PTHR31044">
    <property type="entry name" value="BETA-1,3 GLUCANASE"/>
    <property type="match status" value="1"/>
</dbReference>
<keyword evidence="2" id="KW-0336">GPI-anchor</keyword>